<protein>
    <submittedName>
        <fullName evidence="1">Uncharacterized protein</fullName>
    </submittedName>
</protein>
<keyword evidence="2" id="KW-1185">Reference proteome</keyword>
<proteinExistence type="predicted"/>
<sequence length="67" mass="7631">MLRSIFSLLLKRVRHAATVSKLTIGKAFFFTAIKDLDNLCTVAIQKFSHCISRELSVSAFILYHFVL</sequence>
<gene>
    <name evidence="1" type="ORF">TPHV1_270009</name>
</gene>
<dbReference type="Proteomes" id="UP000042527">
    <property type="component" value="Unassembled WGS sequence"/>
</dbReference>
<dbReference type="EMBL" id="CDNC01000020">
    <property type="protein sequence ID" value="CEM62052.1"/>
    <property type="molecule type" value="Genomic_DNA"/>
</dbReference>
<evidence type="ECO:0000313" key="1">
    <source>
        <dbReference type="EMBL" id="CEM62052.1"/>
    </source>
</evidence>
<evidence type="ECO:0000313" key="2">
    <source>
        <dbReference type="Proteomes" id="UP000042527"/>
    </source>
</evidence>
<accession>A0A0B7GWW8</accession>
<organism evidence="1 2">
    <name type="scientific">Treponema phagedenis</name>
    <dbReference type="NCBI Taxonomy" id="162"/>
    <lineage>
        <taxon>Bacteria</taxon>
        <taxon>Pseudomonadati</taxon>
        <taxon>Spirochaetota</taxon>
        <taxon>Spirochaetia</taxon>
        <taxon>Spirochaetales</taxon>
        <taxon>Treponemataceae</taxon>
        <taxon>Treponema</taxon>
    </lineage>
</organism>
<dbReference type="AlphaFoldDB" id="A0A0B7GWW8"/>
<name>A0A0B7GWW8_TREPH</name>
<reference evidence="2" key="1">
    <citation type="submission" date="2015-01" db="EMBL/GenBank/DDBJ databases">
        <authorList>
            <person name="Manzoor Shahid"/>
            <person name="Zubair Saima"/>
        </authorList>
    </citation>
    <scope>NUCLEOTIDE SEQUENCE [LARGE SCALE GENOMIC DNA]</scope>
    <source>
        <strain evidence="2">V1</strain>
    </source>
</reference>